<dbReference type="EMBL" id="HBUF01362717">
    <property type="protein sequence ID" value="CAG6721781.1"/>
    <property type="molecule type" value="Transcribed_RNA"/>
</dbReference>
<organism evidence="2">
    <name type="scientific">Cacopsylla melanoneura</name>
    <dbReference type="NCBI Taxonomy" id="428564"/>
    <lineage>
        <taxon>Eukaryota</taxon>
        <taxon>Metazoa</taxon>
        <taxon>Ecdysozoa</taxon>
        <taxon>Arthropoda</taxon>
        <taxon>Hexapoda</taxon>
        <taxon>Insecta</taxon>
        <taxon>Pterygota</taxon>
        <taxon>Neoptera</taxon>
        <taxon>Paraneoptera</taxon>
        <taxon>Hemiptera</taxon>
        <taxon>Sternorrhyncha</taxon>
        <taxon>Psylloidea</taxon>
        <taxon>Psyllidae</taxon>
        <taxon>Psyllinae</taxon>
        <taxon>Cacopsylla</taxon>
    </lineage>
</organism>
<proteinExistence type="predicted"/>
<keyword evidence="1" id="KW-0472">Membrane</keyword>
<protein>
    <submittedName>
        <fullName evidence="2">Uncharacterized protein</fullName>
    </submittedName>
</protein>
<keyword evidence="1" id="KW-1133">Transmembrane helix</keyword>
<dbReference type="EMBL" id="HBUF01362718">
    <property type="protein sequence ID" value="CAG6721782.1"/>
    <property type="molecule type" value="Transcribed_RNA"/>
</dbReference>
<accession>A0A8D8VI01</accession>
<evidence type="ECO:0000256" key="1">
    <source>
        <dbReference type="SAM" id="Phobius"/>
    </source>
</evidence>
<reference evidence="2" key="1">
    <citation type="submission" date="2021-05" db="EMBL/GenBank/DDBJ databases">
        <authorList>
            <person name="Alioto T."/>
            <person name="Alioto T."/>
            <person name="Gomez Garrido J."/>
        </authorList>
    </citation>
    <scope>NUCLEOTIDE SEQUENCE</scope>
</reference>
<keyword evidence="1" id="KW-0812">Transmembrane</keyword>
<name>A0A8D8VI01_9HEMI</name>
<evidence type="ECO:0000313" key="2">
    <source>
        <dbReference type="EMBL" id="CAG6721781.1"/>
    </source>
</evidence>
<feature type="transmembrane region" description="Helical" evidence="1">
    <location>
        <begin position="110"/>
        <end position="132"/>
    </location>
</feature>
<dbReference type="AlphaFoldDB" id="A0A8D8VI01"/>
<sequence>MSFSIFCFRCSNIFNTPARSNSFSFTFSHVSSEHLRRFSFIGSFLSFLSTLESSEYLFRKMALGALFSTIILPDSFSIRDGCSRSMVAMAVVLSIDSFDLATCSLIRSQACLTFTFFLSISRFLVTLLILLINCTSSFSSVVRFSFSLFLPPLLELIS</sequence>